<feature type="domain" description="Shugoshin C-terminal" evidence="4">
    <location>
        <begin position="371"/>
        <end position="395"/>
    </location>
</feature>
<proteinExistence type="inferred from homology"/>
<organism evidence="5 6">
    <name type="scientific">Rubus argutus</name>
    <name type="common">Southern blackberry</name>
    <dbReference type="NCBI Taxonomy" id="59490"/>
    <lineage>
        <taxon>Eukaryota</taxon>
        <taxon>Viridiplantae</taxon>
        <taxon>Streptophyta</taxon>
        <taxon>Embryophyta</taxon>
        <taxon>Tracheophyta</taxon>
        <taxon>Spermatophyta</taxon>
        <taxon>Magnoliopsida</taxon>
        <taxon>eudicotyledons</taxon>
        <taxon>Gunneridae</taxon>
        <taxon>Pentapetalae</taxon>
        <taxon>rosids</taxon>
        <taxon>fabids</taxon>
        <taxon>Rosales</taxon>
        <taxon>Rosaceae</taxon>
        <taxon>Rosoideae</taxon>
        <taxon>Rosoideae incertae sedis</taxon>
        <taxon>Rubus</taxon>
    </lineage>
</organism>
<gene>
    <name evidence="5" type="ORF">M0R45_016696</name>
</gene>
<protein>
    <recommendedName>
        <fullName evidence="4">Shugoshin C-terminal domain-containing protein</fullName>
    </recommendedName>
</protein>
<dbReference type="EMBL" id="JBEDUW010000003">
    <property type="protein sequence ID" value="KAK9940018.1"/>
    <property type="molecule type" value="Genomic_DNA"/>
</dbReference>
<dbReference type="PANTHER" id="PTHR34373:SF8">
    <property type="entry name" value="SHUGOSHIN"/>
    <property type="match status" value="1"/>
</dbReference>
<dbReference type="AlphaFoldDB" id="A0AAW1XW01"/>
<dbReference type="GO" id="GO:0034090">
    <property type="term" value="P:maintenance of meiotic sister chromatid cohesion"/>
    <property type="evidence" value="ECO:0007669"/>
    <property type="project" value="InterPro"/>
</dbReference>
<dbReference type="GO" id="GO:0000775">
    <property type="term" value="C:chromosome, centromeric region"/>
    <property type="evidence" value="ECO:0007669"/>
    <property type="project" value="InterPro"/>
</dbReference>
<evidence type="ECO:0000256" key="3">
    <source>
        <dbReference type="SAM" id="MobiDB-lite"/>
    </source>
</evidence>
<comment type="caution">
    <text evidence="5">The sequence shown here is derived from an EMBL/GenBank/DDBJ whole genome shotgun (WGS) entry which is preliminary data.</text>
</comment>
<feature type="compositionally biased region" description="Basic and acidic residues" evidence="3">
    <location>
        <begin position="149"/>
        <end position="166"/>
    </location>
</feature>
<feature type="region of interest" description="Disordered" evidence="3">
    <location>
        <begin position="234"/>
        <end position="374"/>
    </location>
</feature>
<keyword evidence="2" id="KW-0159">Chromosome partition</keyword>
<dbReference type="GO" id="GO:0005634">
    <property type="term" value="C:nucleus"/>
    <property type="evidence" value="ECO:0007669"/>
    <property type="project" value="InterPro"/>
</dbReference>
<dbReference type="InterPro" id="IPR044693">
    <property type="entry name" value="SGO_plant"/>
</dbReference>
<dbReference type="PANTHER" id="PTHR34373">
    <property type="entry name" value="SHUGOSHIN 2"/>
    <property type="match status" value="1"/>
</dbReference>
<dbReference type="InterPro" id="IPR011515">
    <property type="entry name" value="Shugoshin_C"/>
</dbReference>
<evidence type="ECO:0000259" key="4">
    <source>
        <dbReference type="Pfam" id="PF07557"/>
    </source>
</evidence>
<dbReference type="Pfam" id="PF07557">
    <property type="entry name" value="Shugoshin_C"/>
    <property type="match status" value="1"/>
</dbReference>
<name>A0AAW1XW01_RUBAR</name>
<sequence>MRGARMAARSSLSSIMRKKLSDVTNLPTAKPTSQDEKLPQIYLGDKDRIEQLMGERIALIKLVAERNKIIELSGAELQKLRVSVQKLQLQNWSLARSNSQMLAELNSGREKVKTLQHELLCKEALLKAKNFEMQGKAEMNCQNAGSKFKEADEETLRQADNDDKPRIGNKRRATRSQSLGGSTKCQKVEQSVTLQGKEEMKCQNTGCQLKEGEEASLQEADKDEKPCVGNKMRATRSQSMGASTTCQNIEQKDKVENKRRTLRRQSARFKSHEKEQTENLFEIDEAKFPENTICEDDLTPSISSTKEEEKDNSCSKSEKVSQRSSIGTQLRKAVKKDAKLPENPIPNDYPTTKKESSGPKSEVVAQRSSIGRPLRKAVEKIQSYKEPPLHVKMRRSE</sequence>
<feature type="compositionally biased region" description="Basic residues" evidence="3">
    <location>
        <begin position="260"/>
        <end position="269"/>
    </location>
</feature>
<accession>A0AAW1XW01</accession>
<evidence type="ECO:0000256" key="2">
    <source>
        <dbReference type="ARBA" id="ARBA00022829"/>
    </source>
</evidence>
<evidence type="ECO:0000313" key="6">
    <source>
        <dbReference type="Proteomes" id="UP001457282"/>
    </source>
</evidence>
<dbReference type="GO" id="GO:0045144">
    <property type="term" value="P:meiotic sister chromatid segregation"/>
    <property type="evidence" value="ECO:0007669"/>
    <property type="project" value="InterPro"/>
</dbReference>
<evidence type="ECO:0000313" key="5">
    <source>
        <dbReference type="EMBL" id="KAK9940018.1"/>
    </source>
</evidence>
<keyword evidence="6" id="KW-1185">Reference proteome</keyword>
<dbReference type="Proteomes" id="UP001457282">
    <property type="component" value="Unassembled WGS sequence"/>
</dbReference>
<feature type="compositionally biased region" description="Polar residues" evidence="3">
    <location>
        <begin position="235"/>
        <end position="249"/>
    </location>
</feature>
<feature type="compositionally biased region" description="Basic and acidic residues" evidence="3">
    <location>
        <begin position="305"/>
        <end position="321"/>
    </location>
</feature>
<feature type="compositionally biased region" description="Basic and acidic residues" evidence="3">
    <location>
        <begin position="250"/>
        <end position="259"/>
    </location>
</feature>
<reference evidence="5 6" key="1">
    <citation type="journal article" date="2023" name="G3 (Bethesda)">
        <title>A chromosome-length genome assembly and annotation of blackberry (Rubus argutus, cv. 'Hillquist').</title>
        <authorList>
            <person name="Bruna T."/>
            <person name="Aryal R."/>
            <person name="Dudchenko O."/>
            <person name="Sargent D.J."/>
            <person name="Mead D."/>
            <person name="Buti M."/>
            <person name="Cavallini A."/>
            <person name="Hytonen T."/>
            <person name="Andres J."/>
            <person name="Pham M."/>
            <person name="Weisz D."/>
            <person name="Mascagni F."/>
            <person name="Usai G."/>
            <person name="Natali L."/>
            <person name="Bassil N."/>
            <person name="Fernandez G.E."/>
            <person name="Lomsadze A."/>
            <person name="Armour M."/>
            <person name="Olukolu B."/>
            <person name="Poorten T."/>
            <person name="Britton C."/>
            <person name="Davik J."/>
            <person name="Ashrafi H."/>
            <person name="Aiden E.L."/>
            <person name="Borodovsky M."/>
            <person name="Worthington M."/>
        </authorList>
    </citation>
    <scope>NUCLEOTIDE SEQUENCE [LARGE SCALE GENOMIC DNA]</scope>
    <source>
        <strain evidence="5">PI 553951</strain>
    </source>
</reference>
<comment type="similarity">
    <text evidence="1">Belongs to the shugoshin family.</text>
</comment>
<evidence type="ECO:0000256" key="1">
    <source>
        <dbReference type="ARBA" id="ARBA00010845"/>
    </source>
</evidence>
<feature type="region of interest" description="Disordered" evidence="3">
    <location>
        <begin position="149"/>
        <end position="187"/>
    </location>
</feature>
<feature type="compositionally biased region" description="Polar residues" evidence="3">
    <location>
        <begin position="175"/>
        <end position="187"/>
    </location>
</feature>